<evidence type="ECO:0000256" key="1">
    <source>
        <dbReference type="ARBA" id="ARBA00023015"/>
    </source>
</evidence>
<dbReference type="PANTHER" id="PTHR46796:SF6">
    <property type="entry name" value="ARAC SUBFAMILY"/>
    <property type="match status" value="1"/>
</dbReference>
<accession>A0ABU1YQ87</accession>
<dbReference type="SUPFAM" id="SSF46689">
    <property type="entry name" value="Homeodomain-like"/>
    <property type="match status" value="2"/>
</dbReference>
<evidence type="ECO:0000256" key="3">
    <source>
        <dbReference type="ARBA" id="ARBA00023163"/>
    </source>
</evidence>
<dbReference type="InterPro" id="IPR018060">
    <property type="entry name" value="HTH_AraC"/>
</dbReference>
<evidence type="ECO:0000259" key="4">
    <source>
        <dbReference type="PROSITE" id="PS01124"/>
    </source>
</evidence>
<evidence type="ECO:0000256" key="2">
    <source>
        <dbReference type="ARBA" id="ARBA00023125"/>
    </source>
</evidence>
<dbReference type="EMBL" id="JAVDXU010000002">
    <property type="protein sequence ID" value="MDR7271019.1"/>
    <property type="molecule type" value="Genomic_DNA"/>
</dbReference>
<gene>
    <name evidence="5" type="ORF">J2X20_003677</name>
</gene>
<dbReference type="PROSITE" id="PS01124">
    <property type="entry name" value="HTH_ARAC_FAMILY_2"/>
    <property type="match status" value="1"/>
</dbReference>
<sequence length="307" mass="33779">MASLLASATANQPIFEVLGRSSARREREVALADGLRLVQWRNHGGRMDYARPGHHTLSVYLQGGHDTHLVETPGETGSPGCHCVLPAEHESHWNVAGPLRFVHLYLSDDAWAGRVVRLLDAEPRAITLEQRIFGEDAVLAAWGRGVAGLDWQDPAERLQIDALSQAALDRLVLQAAKPRLRERAERSAGGLSSTARRRVLEFVDAHLDSAELSLPRLAAQAHLSEFHFARMFRTSMGCSVHDWVAARRLDRARELLSGSALPLADIAAACGYASASHLSQRFKLVLGTTPGQYRRLLPTRRQHLPAS</sequence>
<keyword evidence="2" id="KW-0238">DNA-binding</keyword>
<dbReference type="PANTHER" id="PTHR46796">
    <property type="entry name" value="HTH-TYPE TRANSCRIPTIONAL ACTIVATOR RHAS-RELATED"/>
    <property type="match status" value="1"/>
</dbReference>
<dbReference type="SMART" id="SM00342">
    <property type="entry name" value="HTH_ARAC"/>
    <property type="match status" value="1"/>
</dbReference>
<dbReference type="Gene3D" id="1.10.10.60">
    <property type="entry name" value="Homeodomain-like"/>
    <property type="match status" value="1"/>
</dbReference>
<dbReference type="RefSeq" id="WP_310267472.1">
    <property type="nucleotide sequence ID" value="NZ_JAVDXU010000002.1"/>
</dbReference>
<dbReference type="Pfam" id="PF12833">
    <property type="entry name" value="HTH_18"/>
    <property type="match status" value="1"/>
</dbReference>
<dbReference type="PROSITE" id="PS00041">
    <property type="entry name" value="HTH_ARAC_FAMILY_1"/>
    <property type="match status" value="1"/>
</dbReference>
<keyword evidence="3" id="KW-0804">Transcription</keyword>
<protein>
    <submittedName>
        <fullName evidence="5">AraC family transcriptional regulator</fullName>
    </submittedName>
</protein>
<keyword evidence="1" id="KW-0805">Transcription regulation</keyword>
<keyword evidence="6" id="KW-1185">Reference proteome</keyword>
<organism evidence="5 6">
    <name type="scientific">Roseateles saccharophilus</name>
    <name type="common">Pseudomonas saccharophila</name>
    <dbReference type="NCBI Taxonomy" id="304"/>
    <lineage>
        <taxon>Bacteria</taxon>
        <taxon>Pseudomonadati</taxon>
        <taxon>Pseudomonadota</taxon>
        <taxon>Betaproteobacteria</taxon>
        <taxon>Burkholderiales</taxon>
        <taxon>Sphaerotilaceae</taxon>
        <taxon>Roseateles</taxon>
    </lineage>
</organism>
<name>A0ABU1YQ87_ROSSA</name>
<reference evidence="5 6" key="1">
    <citation type="submission" date="2023-07" db="EMBL/GenBank/DDBJ databases">
        <title>Sorghum-associated microbial communities from plants grown in Nebraska, USA.</title>
        <authorList>
            <person name="Schachtman D."/>
        </authorList>
    </citation>
    <scope>NUCLEOTIDE SEQUENCE [LARGE SCALE GENOMIC DNA]</scope>
    <source>
        <strain evidence="5 6">BE314</strain>
    </source>
</reference>
<evidence type="ECO:0000313" key="5">
    <source>
        <dbReference type="EMBL" id="MDR7271019.1"/>
    </source>
</evidence>
<dbReference type="InterPro" id="IPR050204">
    <property type="entry name" value="AraC_XylS_family_regulators"/>
</dbReference>
<comment type="caution">
    <text evidence="5">The sequence shown here is derived from an EMBL/GenBank/DDBJ whole genome shotgun (WGS) entry which is preliminary data.</text>
</comment>
<proteinExistence type="predicted"/>
<evidence type="ECO:0000313" key="6">
    <source>
        <dbReference type="Proteomes" id="UP001180453"/>
    </source>
</evidence>
<dbReference type="InterPro" id="IPR018062">
    <property type="entry name" value="HTH_AraC-typ_CS"/>
</dbReference>
<feature type="domain" description="HTH araC/xylS-type" evidence="4">
    <location>
        <begin position="197"/>
        <end position="296"/>
    </location>
</feature>
<dbReference type="Proteomes" id="UP001180453">
    <property type="component" value="Unassembled WGS sequence"/>
</dbReference>
<dbReference type="InterPro" id="IPR009057">
    <property type="entry name" value="Homeodomain-like_sf"/>
</dbReference>